<keyword evidence="3" id="KW-1185">Reference proteome</keyword>
<dbReference type="Pfam" id="PF13472">
    <property type="entry name" value="Lipase_GDSL_2"/>
    <property type="match status" value="1"/>
</dbReference>
<name>A0A1M5A545_9FIRM</name>
<dbReference type="RefSeq" id="WP_072936312.1">
    <property type="nucleotide sequence ID" value="NZ_FQUG01000010.1"/>
</dbReference>
<dbReference type="InterPro" id="IPR013830">
    <property type="entry name" value="SGNH_hydro"/>
</dbReference>
<feature type="domain" description="SGNH hydrolase-type esterase" evidence="1">
    <location>
        <begin position="26"/>
        <end position="200"/>
    </location>
</feature>
<gene>
    <name evidence="2" type="ORF">SAMN02745190_02208</name>
</gene>
<dbReference type="InterPro" id="IPR036514">
    <property type="entry name" value="SGNH_hydro_sf"/>
</dbReference>
<reference evidence="2 3" key="1">
    <citation type="submission" date="2016-11" db="EMBL/GenBank/DDBJ databases">
        <authorList>
            <person name="Jaros S."/>
            <person name="Januszkiewicz K."/>
            <person name="Wedrychowicz H."/>
        </authorList>
    </citation>
    <scope>NUCLEOTIDE SEQUENCE [LARGE SCALE GENOMIC DNA]</scope>
    <source>
        <strain evidence="2 3">DSM 10502</strain>
    </source>
</reference>
<evidence type="ECO:0000313" key="2">
    <source>
        <dbReference type="EMBL" id="SHF25344.1"/>
    </source>
</evidence>
<dbReference type="Gene3D" id="3.40.50.1110">
    <property type="entry name" value="SGNH hydrolase"/>
    <property type="match status" value="1"/>
</dbReference>
<dbReference type="OrthoDB" id="9810906at2"/>
<sequence>MTLKITEEMENSLILRLLQEAAAVCFIGDSLTEGTINGGIPWYNPIRQWISGRIVNVSQGGMTTTALLAVYLREILNSEAELYVIAVGANDILFRDAEFCAITAEEYIQNLQSIRTAVVNRMPEAKFVFIAPWIAMDGDMSIIGGMKPPDTDLAYNSYTSALKEWCSTNGDTFINANEYLADHFSKHPQSDYLIDFIHPNSGPGVKLYAEAVLKECK</sequence>
<evidence type="ECO:0000313" key="3">
    <source>
        <dbReference type="Proteomes" id="UP000184404"/>
    </source>
</evidence>
<dbReference type="SUPFAM" id="SSF52266">
    <property type="entry name" value="SGNH hydrolase"/>
    <property type="match status" value="1"/>
</dbReference>
<dbReference type="Proteomes" id="UP000184404">
    <property type="component" value="Unassembled WGS sequence"/>
</dbReference>
<proteinExistence type="predicted"/>
<dbReference type="EMBL" id="FQUG01000010">
    <property type="protein sequence ID" value="SHF25344.1"/>
    <property type="molecule type" value="Genomic_DNA"/>
</dbReference>
<dbReference type="STRING" id="1123243.SAMN02745190_02208"/>
<dbReference type="CDD" id="cd00229">
    <property type="entry name" value="SGNH_hydrolase"/>
    <property type="match status" value="1"/>
</dbReference>
<evidence type="ECO:0000259" key="1">
    <source>
        <dbReference type="Pfam" id="PF13472"/>
    </source>
</evidence>
<protein>
    <submittedName>
        <fullName evidence="2">Lysophospholipase L1</fullName>
    </submittedName>
</protein>
<dbReference type="AlphaFoldDB" id="A0A1M5A545"/>
<organism evidence="2 3">
    <name type="scientific">Schwartzia succinivorans DSM 10502</name>
    <dbReference type="NCBI Taxonomy" id="1123243"/>
    <lineage>
        <taxon>Bacteria</taxon>
        <taxon>Bacillati</taxon>
        <taxon>Bacillota</taxon>
        <taxon>Negativicutes</taxon>
        <taxon>Selenomonadales</taxon>
        <taxon>Selenomonadaceae</taxon>
        <taxon>Schwartzia</taxon>
    </lineage>
</organism>
<accession>A0A1M5A545</accession>